<gene>
    <name evidence="3" type="ORF">C7M84_009881</name>
</gene>
<evidence type="ECO:0000313" key="3">
    <source>
        <dbReference type="EMBL" id="ROT71786.1"/>
    </source>
</evidence>
<dbReference type="EMBL" id="QCYY01002248">
    <property type="protein sequence ID" value="ROT71786.1"/>
    <property type="molecule type" value="Genomic_DNA"/>
</dbReference>
<proteinExistence type="predicted"/>
<comment type="caution">
    <text evidence="3">The sequence shown here is derived from an EMBL/GenBank/DDBJ whole genome shotgun (WGS) entry which is preliminary data.</text>
</comment>
<sequence length="691" mass="74058">MSLLILRLVYPPCFILLLLSSGGAAARSSQQLNIGKGFRARAVSAVIQLHNEKTRNADGKKSIRAAEGGGGGEAPRALEPHEPRVEARFGGVRPNIMTRARSRANPLAPCTRSSVSPAAPGPSKGSPSAAPPFGARRAWRGRGPLPLPRRPRPWGPLGSPAPRWRRRPRDVITPSPARCDFSPTALGASCRRPSRLASGRPAEEGEEDAVSAPTAESSGLPGPLATRAVSAPHARNGDQRPRFCRLRRVPPPPHPPSPSSSPTAYHLPSPSLPHHAPPFAQPSLFLLPFPITQKKKKKNRYPLLTIPPAPSSSHRLTLLPSSYPSPALLHTPTPLPSFLTHNPLSSPLLIATSLPSLSPHRHVLLSSSSSHLSLFAPLFSSLLQQDAPFSTHHTSSLPPLHIPPSPSSSTSLFLPHHNPPPLLLMPSSSYPPFLLPHHIPPSSHPSLFPPSSQPSLSPSSHPSLLSSPLRSLPASHPSLLSLTPHIPATSSLPAFTTQSLSPPHILSLPSLLHNTSHLVLVLHIPHLFLPSSNTTPPRRNLPLCSAHASSLPSSQQRLPLIPITLTSHLSFTVPPAQPPLSAPEHNQLPLSCSASQPAPLSLLHIPRLFLLLFPLRRCRPQWPPLSLPSSTPHIDASLVPSLNSYPSLPLPPPLQPILFPPSSQRLSSSLASQRPPFSRSMPHILYLPPPL</sequence>
<feature type="region of interest" description="Disordered" evidence="1">
    <location>
        <begin position="444"/>
        <end position="470"/>
    </location>
</feature>
<reference evidence="3 4" key="2">
    <citation type="submission" date="2019-01" db="EMBL/GenBank/DDBJ databases">
        <title>The decoding of complex shrimp genome reveals the adaptation for benthos swimmer, frequently molting mechanism and breeding impact on genome.</title>
        <authorList>
            <person name="Sun Y."/>
            <person name="Gao Y."/>
            <person name="Yu Y."/>
        </authorList>
    </citation>
    <scope>NUCLEOTIDE SEQUENCE [LARGE SCALE GENOMIC DNA]</scope>
    <source>
        <tissue evidence="3">Muscle</tissue>
    </source>
</reference>
<dbReference type="AlphaFoldDB" id="A0A3R7M4N7"/>
<feature type="signal peptide" evidence="2">
    <location>
        <begin position="1"/>
        <end position="26"/>
    </location>
</feature>
<feature type="region of interest" description="Disordered" evidence="1">
    <location>
        <begin position="53"/>
        <end position="83"/>
    </location>
</feature>
<keyword evidence="4" id="KW-1185">Reference proteome</keyword>
<keyword evidence="2" id="KW-0732">Signal</keyword>
<reference evidence="3 4" key="1">
    <citation type="submission" date="2018-04" db="EMBL/GenBank/DDBJ databases">
        <authorList>
            <person name="Zhang X."/>
            <person name="Yuan J."/>
            <person name="Li F."/>
            <person name="Xiang J."/>
        </authorList>
    </citation>
    <scope>NUCLEOTIDE SEQUENCE [LARGE SCALE GENOMIC DNA]</scope>
    <source>
        <tissue evidence="3">Muscle</tissue>
    </source>
</reference>
<feature type="compositionally biased region" description="Pro residues" evidence="1">
    <location>
        <begin position="249"/>
        <end position="259"/>
    </location>
</feature>
<feature type="compositionally biased region" description="Low complexity" evidence="1">
    <location>
        <begin position="112"/>
        <end position="144"/>
    </location>
</feature>
<feature type="compositionally biased region" description="Low complexity" evidence="1">
    <location>
        <begin position="260"/>
        <end position="273"/>
    </location>
</feature>
<evidence type="ECO:0000256" key="1">
    <source>
        <dbReference type="SAM" id="MobiDB-lite"/>
    </source>
</evidence>
<accession>A0A3R7M4N7</accession>
<feature type="chain" id="PRO_5018629034" evidence="2">
    <location>
        <begin position="27"/>
        <end position="691"/>
    </location>
</feature>
<evidence type="ECO:0000313" key="4">
    <source>
        <dbReference type="Proteomes" id="UP000283509"/>
    </source>
</evidence>
<evidence type="ECO:0000256" key="2">
    <source>
        <dbReference type="SAM" id="SignalP"/>
    </source>
</evidence>
<feature type="region of interest" description="Disordered" evidence="1">
    <location>
        <begin position="102"/>
        <end position="273"/>
    </location>
</feature>
<dbReference type="Proteomes" id="UP000283509">
    <property type="component" value="Unassembled WGS sequence"/>
</dbReference>
<organism evidence="3 4">
    <name type="scientific">Penaeus vannamei</name>
    <name type="common">Whiteleg shrimp</name>
    <name type="synonym">Litopenaeus vannamei</name>
    <dbReference type="NCBI Taxonomy" id="6689"/>
    <lineage>
        <taxon>Eukaryota</taxon>
        <taxon>Metazoa</taxon>
        <taxon>Ecdysozoa</taxon>
        <taxon>Arthropoda</taxon>
        <taxon>Crustacea</taxon>
        <taxon>Multicrustacea</taxon>
        <taxon>Malacostraca</taxon>
        <taxon>Eumalacostraca</taxon>
        <taxon>Eucarida</taxon>
        <taxon>Decapoda</taxon>
        <taxon>Dendrobranchiata</taxon>
        <taxon>Penaeoidea</taxon>
        <taxon>Penaeidae</taxon>
        <taxon>Penaeus</taxon>
    </lineage>
</organism>
<name>A0A3R7M4N7_PENVA</name>
<protein>
    <submittedName>
        <fullName evidence="3">Uncharacterized protein</fullName>
    </submittedName>
</protein>
<feature type="compositionally biased region" description="Low complexity" evidence="1">
    <location>
        <begin position="453"/>
        <end position="470"/>
    </location>
</feature>